<dbReference type="Proteomes" id="UP000199337">
    <property type="component" value="Unassembled WGS sequence"/>
</dbReference>
<gene>
    <name evidence="1" type="ORF">SAMN05660649_02698</name>
</gene>
<dbReference type="OrthoDB" id="5422373at2"/>
<dbReference type="InterPro" id="IPR037914">
    <property type="entry name" value="SpoVT-AbrB_sf"/>
</dbReference>
<dbReference type="SUPFAM" id="SSF89447">
    <property type="entry name" value="AbrB/MazE/MraZ-like"/>
    <property type="match status" value="1"/>
</dbReference>
<evidence type="ECO:0000313" key="2">
    <source>
        <dbReference type="Proteomes" id="UP000199337"/>
    </source>
</evidence>
<proteinExistence type="predicted"/>
<dbReference type="RefSeq" id="WP_092471902.1">
    <property type="nucleotide sequence ID" value="NZ_FOOX01000009.1"/>
</dbReference>
<reference evidence="2" key="1">
    <citation type="submission" date="2016-10" db="EMBL/GenBank/DDBJ databases">
        <authorList>
            <person name="Varghese N."/>
            <person name="Submissions S."/>
        </authorList>
    </citation>
    <scope>NUCLEOTIDE SEQUENCE [LARGE SCALE GENOMIC DNA]</scope>
    <source>
        <strain evidence="2">DSM 17038</strain>
    </source>
</reference>
<dbReference type="Gene3D" id="2.10.260.10">
    <property type="match status" value="1"/>
</dbReference>
<evidence type="ECO:0000313" key="1">
    <source>
        <dbReference type="EMBL" id="SFG78176.1"/>
    </source>
</evidence>
<organism evidence="1 2">
    <name type="scientific">Desulfotruncus arcticus DSM 17038</name>
    <dbReference type="NCBI Taxonomy" id="1121424"/>
    <lineage>
        <taxon>Bacteria</taxon>
        <taxon>Bacillati</taxon>
        <taxon>Bacillota</taxon>
        <taxon>Clostridia</taxon>
        <taxon>Eubacteriales</taxon>
        <taxon>Desulfallaceae</taxon>
        <taxon>Desulfotruncus</taxon>
    </lineage>
</organism>
<name>A0A1I2UT86_9FIRM</name>
<evidence type="ECO:0008006" key="3">
    <source>
        <dbReference type="Google" id="ProtNLM"/>
    </source>
</evidence>
<dbReference type="AlphaFoldDB" id="A0A1I2UT86"/>
<keyword evidence="2" id="KW-1185">Reference proteome</keyword>
<dbReference type="EMBL" id="FOOX01000009">
    <property type="protein sequence ID" value="SFG78176.1"/>
    <property type="molecule type" value="Genomic_DNA"/>
</dbReference>
<dbReference type="STRING" id="341036.SAMN05660649_02698"/>
<sequence length="75" mass="8117">MIKTLTTHGNSAALVIDKAILELLGISMSTPLKITTDGKSLIVSPLPNDQREKKFKTALGKVNALHGDTFRKLSK</sequence>
<accession>A0A1I2UT86</accession>
<protein>
    <recommendedName>
        <fullName evidence="3">Addiction module antidote</fullName>
    </recommendedName>
</protein>